<evidence type="ECO:0000259" key="2">
    <source>
        <dbReference type="PROSITE" id="PS50142"/>
    </source>
</evidence>
<dbReference type="InterPro" id="IPR000999">
    <property type="entry name" value="RNase_III_dom"/>
</dbReference>
<dbReference type="Gene3D" id="1.10.1520.10">
    <property type="entry name" value="Ribonuclease III domain"/>
    <property type="match status" value="1"/>
</dbReference>
<feature type="compositionally biased region" description="Basic and acidic residues" evidence="1">
    <location>
        <begin position="26"/>
        <end position="40"/>
    </location>
</feature>
<feature type="domain" description="RNase III" evidence="2">
    <location>
        <begin position="85"/>
        <end position="209"/>
    </location>
</feature>
<gene>
    <name evidence="3" type="ORF">BO85DRAFT_490827</name>
</gene>
<dbReference type="SMART" id="SM00535">
    <property type="entry name" value="RIBOc"/>
    <property type="match status" value="1"/>
</dbReference>
<evidence type="ECO:0000313" key="4">
    <source>
        <dbReference type="Proteomes" id="UP000249526"/>
    </source>
</evidence>
<dbReference type="InterPro" id="IPR036389">
    <property type="entry name" value="RNase_III_sf"/>
</dbReference>
<dbReference type="GO" id="GO:0004525">
    <property type="term" value="F:ribonuclease III activity"/>
    <property type="evidence" value="ECO:0007669"/>
    <property type="project" value="InterPro"/>
</dbReference>
<keyword evidence="4" id="KW-1185">Reference proteome</keyword>
<name>A0A8G1QYS1_9EURO</name>
<evidence type="ECO:0000256" key="1">
    <source>
        <dbReference type="SAM" id="MobiDB-lite"/>
    </source>
</evidence>
<dbReference type="AlphaFoldDB" id="A0A8G1QYS1"/>
<dbReference type="GeneID" id="37167082"/>
<dbReference type="SUPFAM" id="SSF69065">
    <property type="entry name" value="RNase III domain-like"/>
    <property type="match status" value="1"/>
</dbReference>
<dbReference type="Pfam" id="PF00636">
    <property type="entry name" value="Ribonuclease_3"/>
    <property type="match status" value="1"/>
</dbReference>
<dbReference type="Proteomes" id="UP000249526">
    <property type="component" value="Unassembled WGS sequence"/>
</dbReference>
<sequence>MSPTNRVPSMRMNPSGARDIPTFIDELAKDEAKNQPRGDSESTFSGASTLQGNEQSSKLKRGLFSILNSSKSLNSGTMPSLADKVQTAQVTLGYTFDNPNIGMGALVTPGVALPGLPTRMDGHKELAHVGDAVLKLALTLDGYEAKRSREFTSKILQTKASNVNLALVGRRMGLDKLVIVNPSQAGIVSDKVMANTVEALIGAVYMDSNSIDAVRPVLAAMGLDGPA</sequence>
<protein>
    <submittedName>
        <fullName evidence="3">Ribonuclease III</fullName>
    </submittedName>
</protein>
<dbReference type="RefSeq" id="XP_025512552.1">
    <property type="nucleotide sequence ID" value="XM_025663680.1"/>
</dbReference>
<organism evidence="3 4">
    <name type="scientific">Aspergillus piperis CBS 112811</name>
    <dbReference type="NCBI Taxonomy" id="1448313"/>
    <lineage>
        <taxon>Eukaryota</taxon>
        <taxon>Fungi</taxon>
        <taxon>Dikarya</taxon>
        <taxon>Ascomycota</taxon>
        <taxon>Pezizomycotina</taxon>
        <taxon>Eurotiomycetes</taxon>
        <taxon>Eurotiomycetidae</taxon>
        <taxon>Eurotiales</taxon>
        <taxon>Aspergillaceae</taxon>
        <taxon>Aspergillus</taxon>
        <taxon>Aspergillus subgen. Circumdati</taxon>
    </lineage>
</organism>
<feature type="compositionally biased region" description="Polar residues" evidence="1">
    <location>
        <begin position="41"/>
        <end position="56"/>
    </location>
</feature>
<feature type="region of interest" description="Disordered" evidence="1">
    <location>
        <begin position="1"/>
        <end position="56"/>
    </location>
</feature>
<proteinExistence type="predicted"/>
<accession>A0A8G1QYS1</accession>
<evidence type="ECO:0000313" key="3">
    <source>
        <dbReference type="EMBL" id="RAH54630.1"/>
    </source>
</evidence>
<dbReference type="CDD" id="cd00593">
    <property type="entry name" value="RIBOc"/>
    <property type="match status" value="1"/>
</dbReference>
<reference evidence="3 4" key="1">
    <citation type="submission" date="2018-02" db="EMBL/GenBank/DDBJ databases">
        <title>The genomes of Aspergillus section Nigri reveals drivers in fungal speciation.</title>
        <authorList>
            <consortium name="DOE Joint Genome Institute"/>
            <person name="Vesth T.C."/>
            <person name="Nybo J."/>
            <person name="Theobald S."/>
            <person name="Brandl J."/>
            <person name="Frisvad J.C."/>
            <person name="Nielsen K.F."/>
            <person name="Lyhne E.K."/>
            <person name="Kogle M.E."/>
            <person name="Kuo A."/>
            <person name="Riley R."/>
            <person name="Clum A."/>
            <person name="Nolan M."/>
            <person name="Lipzen A."/>
            <person name="Salamov A."/>
            <person name="Henrissat B."/>
            <person name="Wiebenga A."/>
            <person name="De vries R.P."/>
            <person name="Grigoriev I.V."/>
            <person name="Mortensen U.H."/>
            <person name="Andersen M.R."/>
            <person name="Baker S.E."/>
        </authorList>
    </citation>
    <scope>NUCLEOTIDE SEQUENCE [LARGE SCALE GENOMIC DNA]</scope>
    <source>
        <strain evidence="3 4">CBS 112811</strain>
    </source>
</reference>
<dbReference type="PROSITE" id="PS50142">
    <property type="entry name" value="RNASE_3_2"/>
    <property type="match status" value="1"/>
</dbReference>
<dbReference type="EMBL" id="KZ825071">
    <property type="protein sequence ID" value="RAH54630.1"/>
    <property type="molecule type" value="Genomic_DNA"/>
</dbReference>
<dbReference type="GO" id="GO:0006396">
    <property type="term" value="P:RNA processing"/>
    <property type="evidence" value="ECO:0007669"/>
    <property type="project" value="InterPro"/>
</dbReference>